<dbReference type="OrthoDB" id="9774907at2"/>
<evidence type="ECO:0000256" key="2">
    <source>
        <dbReference type="ARBA" id="ARBA00022679"/>
    </source>
</evidence>
<dbReference type="InterPro" id="IPR018094">
    <property type="entry name" value="Thymidylate_kinase"/>
</dbReference>
<dbReference type="eggNOG" id="COG0125">
    <property type="taxonomic scope" value="Bacteria"/>
</dbReference>
<evidence type="ECO:0000313" key="10">
    <source>
        <dbReference type="EMBL" id="AEV28260.1"/>
    </source>
</evidence>
<comment type="function">
    <text evidence="8">Phosphorylation of dTMP to form dTDP in both de novo and salvage pathways of dTTP synthesis.</text>
</comment>
<comment type="similarity">
    <text evidence="1 8">Belongs to the thymidylate kinase family.</text>
</comment>
<feature type="domain" description="Thymidylate kinase-like" evidence="9">
    <location>
        <begin position="11"/>
        <end position="196"/>
    </location>
</feature>
<evidence type="ECO:0000313" key="11">
    <source>
        <dbReference type="Proteomes" id="UP000005632"/>
    </source>
</evidence>
<dbReference type="HAMAP" id="MF_00165">
    <property type="entry name" value="Thymidylate_kinase"/>
    <property type="match status" value="1"/>
</dbReference>
<dbReference type="KEGG" id="sgp:SpiGrapes_0402"/>
<dbReference type="InterPro" id="IPR018095">
    <property type="entry name" value="Thymidylate_kin_CS"/>
</dbReference>
<evidence type="ECO:0000259" key="9">
    <source>
        <dbReference type="Pfam" id="PF02223"/>
    </source>
</evidence>
<dbReference type="PROSITE" id="PS01331">
    <property type="entry name" value="THYMIDYLATE_KINASE"/>
    <property type="match status" value="1"/>
</dbReference>
<keyword evidence="2 8" id="KW-0808">Transferase</keyword>
<dbReference type="Gene3D" id="3.40.50.300">
    <property type="entry name" value="P-loop containing nucleotide triphosphate hydrolases"/>
    <property type="match status" value="1"/>
</dbReference>
<dbReference type="SUPFAM" id="SSF52540">
    <property type="entry name" value="P-loop containing nucleoside triphosphate hydrolases"/>
    <property type="match status" value="1"/>
</dbReference>
<evidence type="ECO:0000256" key="5">
    <source>
        <dbReference type="ARBA" id="ARBA00022777"/>
    </source>
</evidence>
<proteinExistence type="inferred from homology"/>
<dbReference type="CDD" id="cd01672">
    <property type="entry name" value="TMPK"/>
    <property type="match status" value="1"/>
</dbReference>
<keyword evidence="11" id="KW-1185">Reference proteome</keyword>
<sequence length="201" mass="22936">MPSVLHNFVVFEGLDGAGTTTQMKLLAEACDRSDISCRATFEPTDKPIGRLVRSVLQKQIVTTPLALAMLYAADREDHLYNPINGIVNDLESGKMVICDRYFYSSLAYQGVECDYDKIASINDFPAPQYIFYIDTPVEECLRRITGRGLTEELFEKKDFLEKVKHNYERIFSTLSKEVILVRIDGLLPKEEIARQIQKVLF</sequence>
<dbReference type="GO" id="GO:0004798">
    <property type="term" value="F:dTMP kinase activity"/>
    <property type="evidence" value="ECO:0007669"/>
    <property type="project" value="UniProtKB-UniRule"/>
</dbReference>
<keyword evidence="6 8" id="KW-0067">ATP-binding</keyword>
<dbReference type="InterPro" id="IPR039430">
    <property type="entry name" value="Thymidylate_kin-like_dom"/>
</dbReference>
<accession>G8QW17</accession>
<name>G8QW17_SPHPG</name>
<dbReference type="GO" id="GO:0006235">
    <property type="term" value="P:dTTP biosynthetic process"/>
    <property type="evidence" value="ECO:0007669"/>
    <property type="project" value="UniProtKB-UniRule"/>
</dbReference>
<evidence type="ECO:0000256" key="8">
    <source>
        <dbReference type="HAMAP-Rule" id="MF_00165"/>
    </source>
</evidence>
<dbReference type="HOGENOM" id="CLU_049131_1_3_12"/>
<keyword evidence="3 8" id="KW-0545">Nucleotide biosynthesis</keyword>
<protein>
    <recommendedName>
        <fullName evidence="8">Thymidylate kinase</fullName>
        <ecNumber evidence="8">2.7.4.9</ecNumber>
    </recommendedName>
    <alternativeName>
        <fullName evidence="8">dTMP kinase</fullName>
    </alternativeName>
</protein>
<evidence type="ECO:0000256" key="6">
    <source>
        <dbReference type="ARBA" id="ARBA00022840"/>
    </source>
</evidence>
<evidence type="ECO:0000256" key="1">
    <source>
        <dbReference type="ARBA" id="ARBA00009776"/>
    </source>
</evidence>
<dbReference type="NCBIfam" id="TIGR00041">
    <property type="entry name" value="DTMP_kinase"/>
    <property type="match status" value="1"/>
</dbReference>
<evidence type="ECO:0000256" key="4">
    <source>
        <dbReference type="ARBA" id="ARBA00022741"/>
    </source>
</evidence>
<dbReference type="GO" id="GO:0006233">
    <property type="term" value="P:dTDP biosynthetic process"/>
    <property type="evidence" value="ECO:0007669"/>
    <property type="project" value="InterPro"/>
</dbReference>
<reference evidence="10 11" key="1">
    <citation type="submission" date="2011-11" db="EMBL/GenBank/DDBJ databases">
        <title>Complete sequence of Spirochaeta sp. grapes.</title>
        <authorList>
            <consortium name="US DOE Joint Genome Institute"/>
            <person name="Lucas S."/>
            <person name="Han J."/>
            <person name="Lapidus A."/>
            <person name="Cheng J.-F."/>
            <person name="Goodwin L."/>
            <person name="Pitluck S."/>
            <person name="Peters L."/>
            <person name="Ovchinnikova G."/>
            <person name="Munk A.C."/>
            <person name="Detter J.C."/>
            <person name="Han C."/>
            <person name="Tapia R."/>
            <person name="Land M."/>
            <person name="Hauser L."/>
            <person name="Kyrpides N."/>
            <person name="Ivanova N."/>
            <person name="Pagani I."/>
            <person name="Ritalahtilisa K."/>
            <person name="Loeffler F."/>
            <person name="Woyke T."/>
        </authorList>
    </citation>
    <scope>NUCLEOTIDE SEQUENCE [LARGE SCALE GENOMIC DNA]</scope>
    <source>
        <strain evidence="11">ATCC BAA-1885 / DSM 22778 / Grapes</strain>
    </source>
</reference>
<dbReference type="PANTHER" id="PTHR10344:SF4">
    <property type="entry name" value="UMP-CMP KINASE 2, MITOCHONDRIAL"/>
    <property type="match status" value="1"/>
</dbReference>
<keyword evidence="4 8" id="KW-0547">Nucleotide-binding</keyword>
<dbReference type="GO" id="GO:0006227">
    <property type="term" value="P:dUDP biosynthetic process"/>
    <property type="evidence" value="ECO:0007669"/>
    <property type="project" value="TreeGrafter"/>
</dbReference>
<dbReference type="RefSeq" id="WP_014269109.1">
    <property type="nucleotide sequence ID" value="NC_016633.1"/>
</dbReference>
<dbReference type="GO" id="GO:0005524">
    <property type="term" value="F:ATP binding"/>
    <property type="evidence" value="ECO:0007669"/>
    <property type="project" value="UniProtKB-UniRule"/>
</dbReference>
<gene>
    <name evidence="8" type="primary">tmk</name>
    <name evidence="10" type="ordered locus">SpiGrapes_0402</name>
</gene>
<dbReference type="AlphaFoldDB" id="G8QW17"/>
<dbReference type="Pfam" id="PF02223">
    <property type="entry name" value="Thymidylate_kin"/>
    <property type="match status" value="1"/>
</dbReference>
<dbReference type="Proteomes" id="UP000005632">
    <property type="component" value="Chromosome"/>
</dbReference>
<dbReference type="EMBL" id="CP003155">
    <property type="protein sequence ID" value="AEV28260.1"/>
    <property type="molecule type" value="Genomic_DNA"/>
</dbReference>
<dbReference type="InterPro" id="IPR027417">
    <property type="entry name" value="P-loop_NTPase"/>
</dbReference>
<comment type="caution">
    <text evidence="8">Lacks conserved residue(s) required for the propagation of feature annotation.</text>
</comment>
<organism evidence="10 11">
    <name type="scientific">Sphaerochaeta pleomorpha (strain ATCC BAA-1885 / DSM 22778 / Grapes)</name>
    <dbReference type="NCBI Taxonomy" id="158190"/>
    <lineage>
        <taxon>Bacteria</taxon>
        <taxon>Pseudomonadati</taxon>
        <taxon>Spirochaetota</taxon>
        <taxon>Spirochaetia</taxon>
        <taxon>Spirochaetales</taxon>
        <taxon>Sphaerochaetaceae</taxon>
        <taxon>Sphaerochaeta</taxon>
    </lineage>
</organism>
<dbReference type="EC" id="2.7.4.9" evidence="8"/>
<dbReference type="GO" id="GO:0005737">
    <property type="term" value="C:cytoplasm"/>
    <property type="evidence" value="ECO:0007669"/>
    <property type="project" value="TreeGrafter"/>
</dbReference>
<dbReference type="STRING" id="158190.SpiGrapes_0402"/>
<evidence type="ECO:0000256" key="7">
    <source>
        <dbReference type="ARBA" id="ARBA00048743"/>
    </source>
</evidence>
<comment type="catalytic activity">
    <reaction evidence="7 8">
        <text>dTMP + ATP = dTDP + ADP</text>
        <dbReference type="Rhea" id="RHEA:13517"/>
        <dbReference type="ChEBI" id="CHEBI:30616"/>
        <dbReference type="ChEBI" id="CHEBI:58369"/>
        <dbReference type="ChEBI" id="CHEBI:63528"/>
        <dbReference type="ChEBI" id="CHEBI:456216"/>
        <dbReference type="EC" id="2.7.4.9"/>
    </reaction>
</comment>
<keyword evidence="5 8" id="KW-0418">Kinase</keyword>
<dbReference type="PANTHER" id="PTHR10344">
    <property type="entry name" value="THYMIDYLATE KINASE"/>
    <property type="match status" value="1"/>
</dbReference>
<evidence type="ECO:0000256" key="3">
    <source>
        <dbReference type="ARBA" id="ARBA00022727"/>
    </source>
</evidence>